<dbReference type="PROSITE" id="PS00108">
    <property type="entry name" value="PROTEIN_KINASE_ST"/>
    <property type="match status" value="1"/>
</dbReference>
<dbReference type="PANTHER" id="PTHR43289:SF34">
    <property type="entry name" value="SERINE_THREONINE-PROTEIN KINASE YBDM-RELATED"/>
    <property type="match status" value="1"/>
</dbReference>
<accession>A0A956LZZ6</accession>
<dbReference type="InterPro" id="IPR011990">
    <property type="entry name" value="TPR-like_helical_dom_sf"/>
</dbReference>
<dbReference type="SMART" id="SM00220">
    <property type="entry name" value="S_TKc"/>
    <property type="match status" value="1"/>
</dbReference>
<keyword evidence="3 7" id="KW-0418">Kinase</keyword>
<reference evidence="7" key="2">
    <citation type="journal article" date="2021" name="Microbiome">
        <title>Successional dynamics and alternative stable states in a saline activated sludge microbial community over 9 years.</title>
        <authorList>
            <person name="Wang Y."/>
            <person name="Ye J."/>
            <person name="Ju F."/>
            <person name="Liu L."/>
            <person name="Boyd J.A."/>
            <person name="Deng Y."/>
            <person name="Parks D.H."/>
            <person name="Jiang X."/>
            <person name="Yin X."/>
            <person name="Woodcroft B.J."/>
            <person name="Tyson G.W."/>
            <person name="Hugenholtz P."/>
            <person name="Polz M.F."/>
            <person name="Zhang T."/>
        </authorList>
    </citation>
    <scope>NUCLEOTIDE SEQUENCE</scope>
    <source>
        <strain evidence="7">HKST-UBA01</strain>
    </source>
</reference>
<keyword evidence="5" id="KW-1133">Transmembrane helix</keyword>
<organism evidence="7 8">
    <name type="scientific">Eiseniibacteriota bacterium</name>
    <dbReference type="NCBI Taxonomy" id="2212470"/>
    <lineage>
        <taxon>Bacteria</taxon>
        <taxon>Candidatus Eiseniibacteriota</taxon>
    </lineage>
</organism>
<dbReference type="GO" id="GO:0005524">
    <property type="term" value="F:ATP binding"/>
    <property type="evidence" value="ECO:0007669"/>
    <property type="project" value="UniProtKB-KW"/>
</dbReference>
<dbReference type="Gene3D" id="1.10.510.10">
    <property type="entry name" value="Transferase(Phosphotransferase) domain 1"/>
    <property type="match status" value="1"/>
</dbReference>
<evidence type="ECO:0000256" key="5">
    <source>
        <dbReference type="SAM" id="Phobius"/>
    </source>
</evidence>
<dbReference type="Proteomes" id="UP000697710">
    <property type="component" value="Unassembled WGS sequence"/>
</dbReference>
<evidence type="ECO:0000313" key="7">
    <source>
        <dbReference type="EMBL" id="MCA9727717.1"/>
    </source>
</evidence>
<dbReference type="Pfam" id="PF13374">
    <property type="entry name" value="TPR_10"/>
    <property type="match status" value="1"/>
</dbReference>
<evidence type="ECO:0000256" key="2">
    <source>
        <dbReference type="ARBA" id="ARBA00022741"/>
    </source>
</evidence>
<dbReference type="InterPro" id="IPR019734">
    <property type="entry name" value="TPR_rpt"/>
</dbReference>
<keyword evidence="4" id="KW-0067">ATP-binding</keyword>
<protein>
    <submittedName>
        <fullName evidence="7">Serine/threonine protein kinase</fullName>
    </submittedName>
</protein>
<feature type="transmembrane region" description="Helical" evidence="5">
    <location>
        <begin position="322"/>
        <end position="343"/>
    </location>
</feature>
<sequence>MSFSFPEDDAWLDRLREVEQNLPLGTLGPYEVLREIGRGGQGVVYRARDPRSGKLVALKRLLGGALAGGSSLARLGREAQAGQELSHPGIVRIFGVETVEGHDMLVMEWIDGRPITDWARDRSDAEIVDMVLQVAAALQHAHRHGIVHRDIKPSNILVDETELAHVLDFGLAKQLESSSSQSRITTTGEFLGTLAYAAPEQLRGPEEELDHRVDQYSLGVILYEMLAGTLPYSSAGQLPTTLRAILFAEPPPLRTHRPEIADGLEAIVRKALAKEPAERYDSIAAMAADLERHSRGEPVRARPPGAGQVLGKLMRRHPIASGLLATAATITIMLAITMSILWVRAERAVARAERIRNVLESTLSGSWSSLEPGREAATDVLESAGKRAESELSGDPRIEFPIHNLLASRFADLQDWPHMEREAHLALAIQERLGPPWDEGYTISLNALGMARLYRGDSTAAEYFERAIAHHATLVGDDDIEIAVLRSSLARALWLACDPPRYVPALSQYQRALDLFEGAGPDSVYSSIPTLEGYSNLLSRLGRSTEAKAHLDRALLLLDDMPERWRPTRIRCHERAARLCELSSQPAEAEAHYRTAIELRRNAIDAGLPPSYSNLGRLLFLRGLTEDALRYYHEAIATRCEWLAARHPEHRPALLTAAAELRLHGLRAEDVAPVWCAIEQSDPTILPLFEVTASRIADAHHQQNHLRLEADIREQLTALNGSS</sequence>
<dbReference type="InterPro" id="IPR008271">
    <property type="entry name" value="Ser/Thr_kinase_AS"/>
</dbReference>
<dbReference type="Pfam" id="PF00069">
    <property type="entry name" value="Pkinase"/>
    <property type="match status" value="1"/>
</dbReference>
<dbReference type="EMBL" id="JAGQHR010000220">
    <property type="protein sequence ID" value="MCA9727717.1"/>
    <property type="molecule type" value="Genomic_DNA"/>
</dbReference>
<feature type="domain" description="Protein kinase" evidence="6">
    <location>
        <begin position="30"/>
        <end position="296"/>
    </location>
</feature>
<gene>
    <name evidence="7" type="ORF">KC729_08535</name>
</gene>
<evidence type="ECO:0000313" key="8">
    <source>
        <dbReference type="Proteomes" id="UP000697710"/>
    </source>
</evidence>
<dbReference type="CDD" id="cd14014">
    <property type="entry name" value="STKc_PknB_like"/>
    <property type="match status" value="1"/>
</dbReference>
<keyword evidence="5" id="KW-0472">Membrane</keyword>
<evidence type="ECO:0000256" key="1">
    <source>
        <dbReference type="ARBA" id="ARBA00022679"/>
    </source>
</evidence>
<proteinExistence type="predicted"/>
<keyword evidence="5" id="KW-0812">Transmembrane</keyword>
<dbReference type="GO" id="GO:0004674">
    <property type="term" value="F:protein serine/threonine kinase activity"/>
    <property type="evidence" value="ECO:0007669"/>
    <property type="project" value="UniProtKB-KW"/>
</dbReference>
<keyword evidence="2" id="KW-0547">Nucleotide-binding</keyword>
<evidence type="ECO:0000259" key="6">
    <source>
        <dbReference type="PROSITE" id="PS50011"/>
    </source>
</evidence>
<dbReference type="SUPFAM" id="SSF56112">
    <property type="entry name" value="Protein kinase-like (PK-like)"/>
    <property type="match status" value="1"/>
</dbReference>
<reference evidence="7" key="1">
    <citation type="submission" date="2020-04" db="EMBL/GenBank/DDBJ databases">
        <authorList>
            <person name="Zhang T."/>
        </authorList>
    </citation>
    <scope>NUCLEOTIDE SEQUENCE</scope>
    <source>
        <strain evidence="7">HKST-UBA01</strain>
    </source>
</reference>
<evidence type="ECO:0000256" key="3">
    <source>
        <dbReference type="ARBA" id="ARBA00022777"/>
    </source>
</evidence>
<dbReference type="SUPFAM" id="SSF48452">
    <property type="entry name" value="TPR-like"/>
    <property type="match status" value="2"/>
</dbReference>
<dbReference type="InterPro" id="IPR000719">
    <property type="entry name" value="Prot_kinase_dom"/>
</dbReference>
<dbReference type="PANTHER" id="PTHR43289">
    <property type="entry name" value="MITOGEN-ACTIVATED PROTEIN KINASE KINASE KINASE 20-RELATED"/>
    <property type="match status" value="1"/>
</dbReference>
<keyword evidence="1" id="KW-0808">Transferase</keyword>
<dbReference type="AlphaFoldDB" id="A0A956LZZ6"/>
<dbReference type="InterPro" id="IPR011009">
    <property type="entry name" value="Kinase-like_dom_sf"/>
</dbReference>
<dbReference type="Gene3D" id="1.25.40.10">
    <property type="entry name" value="Tetratricopeptide repeat domain"/>
    <property type="match status" value="2"/>
</dbReference>
<keyword evidence="7" id="KW-0723">Serine/threonine-protein kinase</keyword>
<evidence type="ECO:0000256" key="4">
    <source>
        <dbReference type="ARBA" id="ARBA00022840"/>
    </source>
</evidence>
<dbReference type="PROSITE" id="PS50011">
    <property type="entry name" value="PROTEIN_KINASE_DOM"/>
    <property type="match status" value="1"/>
</dbReference>
<comment type="caution">
    <text evidence="7">The sequence shown here is derived from an EMBL/GenBank/DDBJ whole genome shotgun (WGS) entry which is preliminary data.</text>
</comment>
<dbReference type="Gene3D" id="3.30.200.20">
    <property type="entry name" value="Phosphorylase Kinase, domain 1"/>
    <property type="match status" value="1"/>
</dbReference>
<name>A0A956LZZ6_UNCEI</name>
<dbReference type="SMART" id="SM00028">
    <property type="entry name" value="TPR"/>
    <property type="match status" value="3"/>
</dbReference>